<dbReference type="CDD" id="cd03450">
    <property type="entry name" value="NodN"/>
    <property type="match status" value="1"/>
</dbReference>
<accession>A0A2D2B2T9</accession>
<evidence type="ECO:0000313" key="4">
    <source>
        <dbReference type="Proteomes" id="UP000228945"/>
    </source>
</evidence>
<keyword evidence="1" id="KW-0472">Membrane</keyword>
<sequence length="156" mass="16882">MSQSAPTAFIDVPPGQEVGCSDWILVDQAMIDGFGAVTLDPDPMHIDPEWAAAGPFGGTIAFGFLTISLLTPMMHSAMGTAPRKESAGHYLNYGFDRLRLVAPVPVGSRIRGRFVKLRQGEDEKGRLLSTFEATIEIEGAERPALVAEWLSIWVPA</sequence>
<feature type="domain" description="MaoC-like" evidence="2">
    <location>
        <begin position="13"/>
        <end position="118"/>
    </location>
</feature>
<dbReference type="KEGG" id="cmb:CSW64_20400"/>
<dbReference type="InterPro" id="IPR039375">
    <property type="entry name" value="NodN-like"/>
</dbReference>
<dbReference type="AlphaFoldDB" id="A0A2D2B2T9"/>
<protein>
    <submittedName>
        <fullName evidence="3">Nodulation protein N</fullName>
    </submittedName>
</protein>
<gene>
    <name evidence="3" type="ORF">CSW64_20400</name>
</gene>
<evidence type="ECO:0000259" key="2">
    <source>
        <dbReference type="Pfam" id="PF01575"/>
    </source>
</evidence>
<evidence type="ECO:0000313" key="3">
    <source>
        <dbReference type="EMBL" id="ATQ44582.1"/>
    </source>
</evidence>
<dbReference type="Gene3D" id="3.10.129.10">
    <property type="entry name" value="Hotdog Thioesterase"/>
    <property type="match status" value="1"/>
</dbReference>
<name>A0A2D2B2T9_9CAUL</name>
<dbReference type="InterPro" id="IPR002539">
    <property type="entry name" value="MaoC-like_dom"/>
</dbReference>
<dbReference type="InterPro" id="IPR029069">
    <property type="entry name" value="HotDog_dom_sf"/>
</dbReference>
<dbReference type="PANTHER" id="PTHR42993:SF1">
    <property type="entry name" value="MAOC-LIKE DEHYDRATASE DOMAIN-CONTAINING PROTEIN"/>
    <property type="match status" value="1"/>
</dbReference>
<dbReference type="Pfam" id="PF01575">
    <property type="entry name" value="MaoC_dehydratas"/>
    <property type="match status" value="1"/>
</dbReference>
<keyword evidence="4" id="KW-1185">Reference proteome</keyword>
<reference evidence="3 4" key="1">
    <citation type="submission" date="2017-10" db="EMBL/GenBank/DDBJ databases">
        <title>Genome sequence of Caulobacter mirabilis FWC38.</title>
        <authorList>
            <person name="Fiebig A."/>
            <person name="Crosson S."/>
        </authorList>
    </citation>
    <scope>NUCLEOTIDE SEQUENCE [LARGE SCALE GENOMIC DNA]</scope>
    <source>
        <strain evidence="3 4">FWC 38</strain>
    </source>
</reference>
<proteinExistence type="predicted"/>
<keyword evidence="1" id="KW-0812">Transmembrane</keyword>
<organism evidence="3 4">
    <name type="scientific">Caulobacter mirabilis</name>
    <dbReference type="NCBI Taxonomy" id="69666"/>
    <lineage>
        <taxon>Bacteria</taxon>
        <taxon>Pseudomonadati</taxon>
        <taxon>Pseudomonadota</taxon>
        <taxon>Alphaproteobacteria</taxon>
        <taxon>Caulobacterales</taxon>
        <taxon>Caulobacteraceae</taxon>
        <taxon>Caulobacter</taxon>
    </lineage>
</organism>
<dbReference type="SUPFAM" id="SSF54637">
    <property type="entry name" value="Thioesterase/thiol ester dehydrase-isomerase"/>
    <property type="match status" value="1"/>
</dbReference>
<keyword evidence="1" id="KW-1133">Transmembrane helix</keyword>
<feature type="transmembrane region" description="Helical" evidence="1">
    <location>
        <begin position="50"/>
        <end position="70"/>
    </location>
</feature>
<dbReference type="PANTHER" id="PTHR42993">
    <property type="entry name" value="MAOC-LIKE DEHYDRATASE DOMAIN-CONTAINING PROTEIN"/>
    <property type="match status" value="1"/>
</dbReference>
<dbReference type="RefSeq" id="WP_099623830.1">
    <property type="nucleotide sequence ID" value="NZ_CP024201.1"/>
</dbReference>
<dbReference type="OrthoDB" id="9759612at2"/>
<dbReference type="EMBL" id="CP024201">
    <property type="protein sequence ID" value="ATQ44582.1"/>
    <property type="molecule type" value="Genomic_DNA"/>
</dbReference>
<dbReference type="Proteomes" id="UP000228945">
    <property type="component" value="Chromosome"/>
</dbReference>
<evidence type="ECO:0000256" key="1">
    <source>
        <dbReference type="SAM" id="Phobius"/>
    </source>
</evidence>